<evidence type="ECO:0000259" key="5">
    <source>
        <dbReference type="Pfam" id="PF00905"/>
    </source>
</evidence>
<proteinExistence type="inferred from homology"/>
<dbReference type="InterPro" id="IPR036138">
    <property type="entry name" value="PBP_dimer_sf"/>
</dbReference>
<dbReference type="Pfam" id="PF00905">
    <property type="entry name" value="Transpeptidase"/>
    <property type="match status" value="1"/>
</dbReference>
<comment type="similarity">
    <text evidence="2">Belongs to the transpeptidase family.</text>
</comment>
<reference evidence="7 8" key="1">
    <citation type="submission" date="2018-06" db="EMBL/GenBank/DDBJ databases">
        <title>Paenibacillus imtechensis sp. nov.</title>
        <authorList>
            <person name="Pinnaka A.K."/>
            <person name="Singh H."/>
            <person name="Kaur M."/>
        </authorList>
    </citation>
    <scope>NUCLEOTIDE SEQUENCE [LARGE SCALE GENOMIC DNA]</scope>
    <source>
        <strain evidence="7 8">SMB1</strain>
    </source>
</reference>
<comment type="subcellular location">
    <subcellularLocation>
        <location evidence="1">Membrane</location>
    </subcellularLocation>
</comment>
<dbReference type="SUPFAM" id="SSF56519">
    <property type="entry name" value="Penicillin binding protein dimerisation domain"/>
    <property type="match status" value="1"/>
</dbReference>
<dbReference type="RefSeq" id="WP_111148538.1">
    <property type="nucleotide sequence ID" value="NZ_QKRB01000054.1"/>
</dbReference>
<dbReference type="Proteomes" id="UP000249522">
    <property type="component" value="Unassembled WGS sequence"/>
</dbReference>
<evidence type="ECO:0000259" key="6">
    <source>
        <dbReference type="Pfam" id="PF03717"/>
    </source>
</evidence>
<gene>
    <name evidence="7" type="ORF">DNH61_19715</name>
</gene>
<dbReference type="GO" id="GO:0008658">
    <property type="term" value="F:penicillin binding"/>
    <property type="evidence" value="ECO:0007669"/>
    <property type="project" value="InterPro"/>
</dbReference>
<dbReference type="GO" id="GO:0071972">
    <property type="term" value="F:peptidoglycan L,D-transpeptidase activity"/>
    <property type="evidence" value="ECO:0007669"/>
    <property type="project" value="TreeGrafter"/>
</dbReference>
<dbReference type="PANTHER" id="PTHR30627">
    <property type="entry name" value="PEPTIDOGLYCAN D,D-TRANSPEPTIDASE"/>
    <property type="match status" value="1"/>
</dbReference>
<dbReference type="GO" id="GO:0005886">
    <property type="term" value="C:plasma membrane"/>
    <property type="evidence" value="ECO:0007669"/>
    <property type="project" value="TreeGrafter"/>
</dbReference>
<dbReference type="AlphaFoldDB" id="A0A2W1LGN0"/>
<dbReference type="EMBL" id="QKRB01000054">
    <property type="protein sequence ID" value="PZD94175.1"/>
    <property type="molecule type" value="Genomic_DNA"/>
</dbReference>
<evidence type="ECO:0000256" key="4">
    <source>
        <dbReference type="SAM" id="Phobius"/>
    </source>
</evidence>
<dbReference type="InterPro" id="IPR050515">
    <property type="entry name" value="Beta-lactam/transpept"/>
</dbReference>
<keyword evidence="8" id="KW-1185">Reference proteome</keyword>
<evidence type="ECO:0000256" key="3">
    <source>
        <dbReference type="ARBA" id="ARBA00023136"/>
    </source>
</evidence>
<dbReference type="InterPro" id="IPR012338">
    <property type="entry name" value="Beta-lactam/transpept-like"/>
</dbReference>
<dbReference type="InterPro" id="IPR005311">
    <property type="entry name" value="PBP_dimer"/>
</dbReference>
<dbReference type="Gene3D" id="3.40.710.10">
    <property type="entry name" value="DD-peptidase/beta-lactamase superfamily"/>
    <property type="match status" value="1"/>
</dbReference>
<evidence type="ECO:0000313" key="7">
    <source>
        <dbReference type="EMBL" id="PZD94175.1"/>
    </source>
</evidence>
<organism evidence="7 8">
    <name type="scientific">Paenibacillus sambharensis</name>
    <dbReference type="NCBI Taxonomy" id="1803190"/>
    <lineage>
        <taxon>Bacteria</taxon>
        <taxon>Bacillati</taxon>
        <taxon>Bacillota</taxon>
        <taxon>Bacilli</taxon>
        <taxon>Bacillales</taxon>
        <taxon>Paenibacillaceae</taxon>
        <taxon>Paenibacillus</taxon>
    </lineage>
</organism>
<dbReference type="OrthoDB" id="2985542at2"/>
<dbReference type="PANTHER" id="PTHR30627:SF24">
    <property type="entry name" value="PENICILLIN-BINDING PROTEIN 4B"/>
    <property type="match status" value="1"/>
</dbReference>
<protein>
    <submittedName>
        <fullName evidence="7">Penicillin-binding protein</fullName>
    </submittedName>
</protein>
<evidence type="ECO:0000256" key="2">
    <source>
        <dbReference type="ARBA" id="ARBA00007171"/>
    </source>
</evidence>
<dbReference type="GO" id="GO:0071555">
    <property type="term" value="P:cell wall organization"/>
    <property type="evidence" value="ECO:0007669"/>
    <property type="project" value="TreeGrafter"/>
</dbReference>
<keyword evidence="3 4" id="KW-0472">Membrane</keyword>
<keyword evidence="4" id="KW-1133">Transmembrane helix</keyword>
<feature type="domain" description="Penicillin-binding protein transpeptidase" evidence="5">
    <location>
        <begin position="284"/>
        <end position="604"/>
    </location>
</feature>
<dbReference type="SUPFAM" id="SSF56601">
    <property type="entry name" value="beta-lactamase/transpeptidase-like"/>
    <property type="match status" value="1"/>
</dbReference>
<comment type="caution">
    <text evidence="7">The sequence shown here is derived from an EMBL/GenBank/DDBJ whole genome shotgun (WGS) entry which is preliminary data.</text>
</comment>
<feature type="transmembrane region" description="Helical" evidence="4">
    <location>
        <begin position="21"/>
        <end position="47"/>
    </location>
</feature>
<sequence length="614" mass="66106">MNRGRKQGFTRTGRARRIGMLAVLFSLIYLAYMARLAVIQTGLWPAYGSSLTEHAVRQRQEGIVLDSGRGRITDRNGQPLAGLQIYALAAFPDQSVRQADTGPSSKLVQLAALLHTDAQSLADWLAAIKEPELWHEPGKKTPAPVSAELVKNIMALNMKGLYVVPYSIRYHESLPGIHAIGYVSQNPEQIAELYASELASGKMKLSDRVGGEGLERSLDKLLRGIGPTVLYRSQIREPGGLAGREVRLKQPDNPYYPLEVVTTLDLRLQRSIEQYAEQAGLKEGAIVVLEADSADIAAAVSMPAFNPNHIREGGRETVNHVLQPAAPGSVFKLVTAAAALEAGVTDYKETFRCNGEYGHYGLSCWLPGGHGELNLTEALAQSCNVTFAVLSERLSAGELSAAANQLGLGRRIGWYTEKGHGVLKGPLRPLVEEAAGRIFVSEGESAADSGAVAQTAIGQRDAAVTPLQAANLVVTLLQGGRVLAPRLVKEIRYANGQTMMSFPLQDSPSPAGRISVETASALLKGMEAVVDHGTGRSIGKAGSWQLAGKSGTAQSYLNGREVNHQWFTGFGPVHKPRYAVAILAKNRPKDSANQAVVIFRDVMKIIAQHEKKLP</sequence>
<accession>A0A2W1LGN0</accession>
<dbReference type="Gene3D" id="3.90.1310.10">
    <property type="entry name" value="Penicillin-binding protein 2a (Domain 2)"/>
    <property type="match status" value="1"/>
</dbReference>
<keyword evidence="4" id="KW-0812">Transmembrane</keyword>
<evidence type="ECO:0000256" key="1">
    <source>
        <dbReference type="ARBA" id="ARBA00004370"/>
    </source>
</evidence>
<feature type="domain" description="Penicillin-binding protein dimerisation" evidence="6">
    <location>
        <begin position="67"/>
        <end position="225"/>
    </location>
</feature>
<evidence type="ECO:0000313" key="8">
    <source>
        <dbReference type="Proteomes" id="UP000249522"/>
    </source>
</evidence>
<dbReference type="Pfam" id="PF03717">
    <property type="entry name" value="PBP_dimer"/>
    <property type="match status" value="1"/>
</dbReference>
<name>A0A2W1LGN0_9BACL</name>
<dbReference type="InterPro" id="IPR001460">
    <property type="entry name" value="PCN-bd_Tpept"/>
</dbReference>